<accession>A0ABU4WHB2</accession>
<protein>
    <submittedName>
        <fullName evidence="1">Uncharacterized protein</fullName>
    </submittedName>
</protein>
<sequence length="121" mass="14523">MKSEKERQFEEFEYLFPTKQEWFSPKEVGEIIGRSDQFVRNSFHSGKIMGHQGNGCAPKGYEKRVYMLIHKTMLQLYLLETANYTSDLFMERLFAIVSRCSQFQLFKLEKFLKDILYSKRR</sequence>
<name>A0ABU4WHB2_9BACT</name>
<reference evidence="1 2" key="1">
    <citation type="submission" date="2022-03" db="EMBL/GenBank/DDBJ databases">
        <title>Novel taxa within the pig intestine.</title>
        <authorList>
            <person name="Wylensek D."/>
            <person name="Bishof K."/>
            <person name="Afrizal A."/>
            <person name="Clavel T."/>
        </authorList>
    </citation>
    <scope>NUCLEOTIDE SEQUENCE [LARGE SCALE GENOMIC DNA]</scope>
    <source>
        <strain evidence="1 2">CLA-KB-P66</strain>
    </source>
</reference>
<evidence type="ECO:0000313" key="1">
    <source>
        <dbReference type="EMBL" id="MDX8415941.1"/>
    </source>
</evidence>
<organism evidence="1 2">
    <name type="scientific">Intestinicryptomonas porci</name>
    <dbReference type="NCBI Taxonomy" id="2926320"/>
    <lineage>
        <taxon>Bacteria</taxon>
        <taxon>Pseudomonadati</taxon>
        <taxon>Verrucomicrobiota</taxon>
        <taxon>Opitutia</taxon>
        <taxon>Opitutales</taxon>
        <taxon>Intestinicryptomonaceae</taxon>
        <taxon>Intestinicryptomonas</taxon>
    </lineage>
</organism>
<proteinExistence type="predicted"/>
<dbReference type="RefSeq" id="WP_370397394.1">
    <property type="nucleotide sequence ID" value="NZ_JALBUT010000007.1"/>
</dbReference>
<dbReference type="Proteomes" id="UP001275932">
    <property type="component" value="Unassembled WGS sequence"/>
</dbReference>
<evidence type="ECO:0000313" key="2">
    <source>
        <dbReference type="Proteomes" id="UP001275932"/>
    </source>
</evidence>
<comment type="caution">
    <text evidence="1">The sequence shown here is derived from an EMBL/GenBank/DDBJ whole genome shotgun (WGS) entry which is preliminary data.</text>
</comment>
<keyword evidence="2" id="KW-1185">Reference proteome</keyword>
<dbReference type="EMBL" id="JALBUT010000007">
    <property type="protein sequence ID" value="MDX8415941.1"/>
    <property type="molecule type" value="Genomic_DNA"/>
</dbReference>
<gene>
    <name evidence="1" type="ORF">MOX91_07105</name>
</gene>